<dbReference type="PANTHER" id="PTHR10799">
    <property type="entry name" value="SNF2/RAD54 HELICASE FAMILY"/>
    <property type="match status" value="1"/>
</dbReference>
<dbReference type="EMBL" id="FQNF01000029">
    <property type="protein sequence ID" value="SGZ39708.1"/>
    <property type="molecule type" value="Genomic_DNA"/>
</dbReference>
<comment type="subcellular location">
    <subcellularLocation>
        <location evidence="1">Nucleus</location>
    </subcellularLocation>
</comment>
<feature type="region of interest" description="Disordered" evidence="8">
    <location>
        <begin position="58"/>
        <end position="108"/>
    </location>
</feature>
<keyword evidence="6" id="KW-0539">Nucleus</keyword>
<evidence type="ECO:0000259" key="9">
    <source>
        <dbReference type="PROSITE" id="PS51192"/>
    </source>
</evidence>
<dbReference type="PROSITE" id="PS51194">
    <property type="entry name" value="HELICASE_CTER"/>
    <property type="match status" value="1"/>
</dbReference>
<evidence type="ECO:0000256" key="6">
    <source>
        <dbReference type="ARBA" id="ARBA00023242"/>
    </source>
</evidence>
<feature type="domain" description="Helicase ATP-binding" evidence="9">
    <location>
        <begin position="667"/>
        <end position="832"/>
    </location>
</feature>
<dbReference type="SMART" id="SM00490">
    <property type="entry name" value="HELICc"/>
    <property type="match status" value="1"/>
</dbReference>
<evidence type="ECO:0000256" key="3">
    <source>
        <dbReference type="ARBA" id="ARBA00022801"/>
    </source>
</evidence>
<dbReference type="InterPro" id="IPR000330">
    <property type="entry name" value="SNF2_N"/>
</dbReference>
<dbReference type="OrthoDB" id="5857104at2759"/>
<feature type="compositionally biased region" description="Basic residues" evidence="8">
    <location>
        <begin position="1332"/>
        <end position="1343"/>
    </location>
</feature>
<dbReference type="CDD" id="cd17996">
    <property type="entry name" value="DEXHc_SMARCA2_SMARCA4"/>
    <property type="match status" value="1"/>
</dbReference>
<dbReference type="InterPro" id="IPR038718">
    <property type="entry name" value="SNF2-like_sf"/>
</dbReference>
<evidence type="ECO:0000256" key="4">
    <source>
        <dbReference type="ARBA" id="ARBA00022840"/>
    </source>
</evidence>
<feature type="compositionally biased region" description="Low complexity" evidence="8">
    <location>
        <begin position="85"/>
        <end position="101"/>
    </location>
</feature>
<evidence type="ECO:0000256" key="8">
    <source>
        <dbReference type="SAM" id="MobiDB-lite"/>
    </source>
</evidence>
<keyword evidence="3" id="KW-0378">Hydrolase</keyword>
<name>A0A1L0B1N5_9ASCO</name>
<dbReference type="Pfam" id="PF00271">
    <property type="entry name" value="Helicase_C"/>
    <property type="match status" value="1"/>
</dbReference>
<evidence type="ECO:0000259" key="10">
    <source>
        <dbReference type="PROSITE" id="PS51194"/>
    </source>
</evidence>
<feature type="compositionally biased region" description="Acidic residues" evidence="8">
    <location>
        <begin position="1299"/>
        <end position="1312"/>
    </location>
</feature>
<evidence type="ECO:0000313" key="11">
    <source>
        <dbReference type="EMBL" id="SGZ39708.1"/>
    </source>
</evidence>
<dbReference type="GO" id="GO:0005524">
    <property type="term" value="F:ATP binding"/>
    <property type="evidence" value="ECO:0007669"/>
    <property type="project" value="InterPro"/>
</dbReference>
<evidence type="ECO:0000313" key="12">
    <source>
        <dbReference type="Proteomes" id="UP000183365"/>
    </source>
</evidence>
<dbReference type="FunFam" id="3.40.50.10810:FF:000008">
    <property type="entry name" value="Chromatin structure-remodeling complex subunit snf21"/>
    <property type="match status" value="1"/>
</dbReference>
<evidence type="ECO:0000256" key="7">
    <source>
        <dbReference type="SAM" id="Coils"/>
    </source>
</evidence>
<dbReference type="GO" id="GO:0042393">
    <property type="term" value="F:histone binding"/>
    <property type="evidence" value="ECO:0007669"/>
    <property type="project" value="InterPro"/>
</dbReference>
<feature type="region of interest" description="Disordered" evidence="8">
    <location>
        <begin position="1299"/>
        <end position="1343"/>
    </location>
</feature>
<dbReference type="PROSITE" id="PS51192">
    <property type="entry name" value="HELICASE_ATP_BIND_1"/>
    <property type="match status" value="1"/>
</dbReference>
<protein>
    <submittedName>
        <fullName evidence="11">Related to Transcription regulatory protein SNF2</fullName>
    </submittedName>
</protein>
<dbReference type="Proteomes" id="UP000183365">
    <property type="component" value="Unassembled WGS sequence"/>
</dbReference>
<dbReference type="CDD" id="cd18793">
    <property type="entry name" value="SF2_C_SNF"/>
    <property type="match status" value="1"/>
</dbReference>
<sequence length="1343" mass="155935">MDNKGNTFIDSSRVFSEEEINRALLQWQLLKQKLSPEELAKNSQFQFYTNFLRQAAAQKKKMLEQKQQEQQQQQQQHPSVDIPVSPRSNPSSQQPPSGNGPIKTYNTRTGLAPNFDEILLAQTKYFQFLMQKKDIPADLKQLIENDADKCSIENYKPLVQHIGMRMFQLKQRQSSQPGIKDINGTIANPPSQAQMGVNNSPQMTGSNPPPNLKQQPSTAIPPSLTSPQVSNKDQVSTTPSAQPEMKKEHKQMDMKIPIWKPIFDSKINNLQVEDVTDPYMRVDTFKLPEPQERGLARLKAANADVKQEDVHIDDMKEYERYLIQKYRPSVNNLNHNKKNSIGYEDLDTLKIYPSELPEGIKLYKILELYQFSINLFKEYDLENCFTILMILDHYKNNFPENEVNGVIAEVELRIKELQLSQVQKNLRGEIIQYNSFNKQLLLSKYNLLNSPLKNNMYGEYKTLDYSDIKFVEDSVAKIELENKERLQLSHRNELNDMLSVFQNIQVPSSVENLVIRESNLKAQLKNHQQNNTLLLKEDTKRIERNAKKRLQALKENDEEAYVKLLDQTKDTRITRLLKQTNSFLKSLTSAVKDQQDYTKDKIKQNTDIKVDYTNVVQDENGPEDDDDDNTDYYSVAHRIKEPILTQPTILVGGQLKDYQLKGLEWMISLYNNKLNGILADEMGLGKTVQTLSLLTYLYEHKGIKGPFLVLVPLSTMTNWVNEFKRWAPALNVIAYKGTPYERKNMQKKIKSLEFDVCLTTFEYIIREKAVLSKVKWVHMIIDEGHRMKNAESKLSLTINKFYHTDYRLILTGTPLQNNLPELWALMNFVLPKIFNSGKSFDDWFNTPFANTGSQDKLELIEEETLLIIRRLHKVLRPFLLRRLKKDVEKELPTKIEKVIKCKKTCLQQILYEQMLKYKKIYTSTDSQSKSLQAKGFNNQIMQLKKICNHPFVFPQVEDSLLIEKGTVNNLIYRTSGKFALLKSILPKLQATNHRVLIFFQMTTVMDIMQDFLNLLDIKHFRLDGGTKTDERTAMLNEFNAPDSEYFCFLLSTRAGGLGLNLQTADTVIIFDSDWNPHQDLQAQDRAHRIGQKNEVRILRLITEDSVEEVILEKARSKLDLDGKVIQAGKFDNKSTAEEQEFLLRDLMRKEEERQLKLQEKEKLKMQMKVGELEDNYEDDDFDNDEVNELLARGKDDLEIFKKMDIEARKEDLDQGIMTRMIQRKELPDIYNLDIALEIEKERKAEEAKALDSIAGGRLAKRKTVNYLDDDSKWLKQLEVSDDEDGLDYEEKIEDELEGLELDEDGELVEPQDDGSRKQSIAVEEIEDVEPMKKKRKRGRPRKV</sequence>
<dbReference type="InterPro" id="IPR029295">
    <property type="entry name" value="SnAC"/>
</dbReference>
<dbReference type="Gene3D" id="3.40.50.10810">
    <property type="entry name" value="Tandem AAA-ATPase domain"/>
    <property type="match status" value="1"/>
</dbReference>
<organism evidence="11 12">
    <name type="scientific">Hanseniaspora guilliermondii</name>
    <dbReference type="NCBI Taxonomy" id="56406"/>
    <lineage>
        <taxon>Eukaryota</taxon>
        <taxon>Fungi</taxon>
        <taxon>Dikarya</taxon>
        <taxon>Ascomycota</taxon>
        <taxon>Saccharomycotina</taxon>
        <taxon>Saccharomycetes</taxon>
        <taxon>Saccharomycodales</taxon>
        <taxon>Saccharomycodaceae</taxon>
        <taxon>Hanseniaspora</taxon>
    </lineage>
</organism>
<dbReference type="InterPro" id="IPR014001">
    <property type="entry name" value="Helicase_ATP-bd"/>
</dbReference>
<keyword evidence="5" id="KW-0103">Bromodomain</keyword>
<dbReference type="SMART" id="SM00487">
    <property type="entry name" value="DEXDc"/>
    <property type="match status" value="1"/>
</dbReference>
<proteinExistence type="predicted"/>
<keyword evidence="4" id="KW-0067">ATP-binding</keyword>
<feature type="region of interest" description="Disordered" evidence="8">
    <location>
        <begin position="171"/>
        <end position="251"/>
    </location>
</feature>
<dbReference type="InterPro" id="IPR049730">
    <property type="entry name" value="SNF2/RAD54-like_C"/>
</dbReference>
<keyword evidence="2" id="KW-0547">Nucleotide-binding</keyword>
<evidence type="ECO:0000256" key="5">
    <source>
        <dbReference type="ARBA" id="ARBA00023117"/>
    </source>
</evidence>
<dbReference type="Gene3D" id="3.40.50.300">
    <property type="entry name" value="P-loop containing nucleotide triphosphate hydrolases"/>
    <property type="match status" value="1"/>
</dbReference>
<dbReference type="Gene3D" id="1.20.5.170">
    <property type="match status" value="1"/>
</dbReference>
<keyword evidence="12" id="KW-1185">Reference proteome</keyword>
<feature type="compositionally biased region" description="Polar residues" evidence="8">
    <location>
        <begin position="185"/>
        <end position="241"/>
    </location>
</feature>
<dbReference type="GO" id="GO:0016787">
    <property type="term" value="F:hydrolase activity"/>
    <property type="evidence" value="ECO:0007669"/>
    <property type="project" value="UniProtKB-KW"/>
</dbReference>
<reference evidence="12" key="1">
    <citation type="submission" date="2016-11" db="EMBL/GenBank/DDBJ databases">
        <authorList>
            <person name="Guldener U."/>
        </authorList>
    </citation>
    <scope>NUCLEOTIDE SEQUENCE [LARGE SCALE GENOMIC DNA]</scope>
</reference>
<dbReference type="VEuPathDB" id="FungiDB:HGUI_01908"/>
<feature type="coiled-coil region" evidence="7">
    <location>
        <begin position="510"/>
        <end position="567"/>
    </location>
</feature>
<feature type="coiled-coil region" evidence="7">
    <location>
        <begin position="1143"/>
        <end position="1175"/>
    </location>
</feature>
<dbReference type="InterPro" id="IPR001650">
    <property type="entry name" value="Helicase_C-like"/>
</dbReference>
<evidence type="ECO:0000256" key="1">
    <source>
        <dbReference type="ARBA" id="ARBA00004123"/>
    </source>
</evidence>
<keyword evidence="7" id="KW-0175">Coiled coil</keyword>
<evidence type="ECO:0000256" key="2">
    <source>
        <dbReference type="ARBA" id="ARBA00022741"/>
    </source>
</evidence>
<feature type="domain" description="Helicase C-terminal" evidence="10">
    <location>
        <begin position="980"/>
        <end position="1147"/>
    </location>
</feature>
<gene>
    <name evidence="11" type="ORF">HGUI_01908</name>
</gene>
<dbReference type="Pfam" id="PF00176">
    <property type="entry name" value="SNF2-rel_dom"/>
    <property type="match status" value="1"/>
</dbReference>
<dbReference type="SMART" id="SM01314">
    <property type="entry name" value="SnAC"/>
    <property type="match status" value="1"/>
</dbReference>
<dbReference type="InterPro" id="IPR027417">
    <property type="entry name" value="P-loop_NTPase"/>
</dbReference>
<dbReference type="SUPFAM" id="SSF52540">
    <property type="entry name" value="P-loop containing nucleoside triphosphate hydrolases"/>
    <property type="match status" value="2"/>
</dbReference>
<accession>A0A1L0B1N5</accession>
<dbReference type="GO" id="GO:0005634">
    <property type="term" value="C:nucleus"/>
    <property type="evidence" value="ECO:0007669"/>
    <property type="project" value="UniProtKB-SubCell"/>
</dbReference>